<proteinExistence type="predicted"/>
<dbReference type="KEGG" id="apra:G3A50_21710"/>
<geneLocation type="plasmid" evidence="3">
    <name>plgm</name>
</geneLocation>
<dbReference type="Proteomes" id="UP000464751">
    <property type="component" value="Plasmid pLGM"/>
</dbReference>
<dbReference type="RefSeq" id="WP_163078088.1">
    <property type="nucleotide sequence ID" value="NZ_CP048631.1"/>
</dbReference>
<keyword evidence="3" id="KW-1185">Reference proteome</keyword>
<dbReference type="SUPFAM" id="SSF53955">
    <property type="entry name" value="Lysozyme-like"/>
    <property type="match status" value="1"/>
</dbReference>
<reference evidence="2 3" key="1">
    <citation type="submission" date="2020-02" db="EMBL/GenBank/DDBJ databases">
        <authorList>
            <person name="Li G."/>
        </authorList>
    </citation>
    <scope>NUCLEOTIDE SEQUENCE [LARGE SCALE GENOMIC DNA]</scope>
    <source>
        <strain evidence="2 3">DSM 102029</strain>
        <plasmid evidence="3">plgm</plasmid>
    </source>
</reference>
<organism evidence="2 3">
    <name type="scientific">Ancylobacter pratisalsi</name>
    <dbReference type="NCBI Taxonomy" id="1745854"/>
    <lineage>
        <taxon>Bacteria</taxon>
        <taxon>Pseudomonadati</taxon>
        <taxon>Pseudomonadota</taxon>
        <taxon>Alphaproteobacteria</taxon>
        <taxon>Hyphomicrobiales</taxon>
        <taxon>Xanthobacteraceae</taxon>
        <taxon>Ancylobacter</taxon>
    </lineage>
</organism>
<sequence>MPGAFLAVAENCAPMVEPAALAAIVRLESGFNPLAIRVHSDAALKGQPATKQAAVAAANDLLAKRAEFGLGLGGLSVEIGRKHGLSLKEMFDPCRNLAVTGHLLAGYLRASATPDAGDGAFGAAFARYFGQGDEEAGYLAGYDQRALSAMAELRPVLPELPLTIGPSAVAAEHEASEEAPPATGTRSAAPPQSAPPWDVYGNSSGSRSHLLIFTP</sequence>
<evidence type="ECO:0000313" key="2">
    <source>
        <dbReference type="EMBL" id="QIB36450.1"/>
    </source>
</evidence>
<protein>
    <submittedName>
        <fullName evidence="2">Lytic transglycosylase domain-containing protein</fullName>
    </submittedName>
</protein>
<evidence type="ECO:0000313" key="3">
    <source>
        <dbReference type="Proteomes" id="UP000464751"/>
    </source>
</evidence>
<accession>A0A6P1YU80</accession>
<feature type="region of interest" description="Disordered" evidence="1">
    <location>
        <begin position="169"/>
        <end position="205"/>
    </location>
</feature>
<dbReference type="AlphaFoldDB" id="A0A6P1YU80"/>
<dbReference type="InterPro" id="IPR023346">
    <property type="entry name" value="Lysozyme-like_dom_sf"/>
</dbReference>
<gene>
    <name evidence="2" type="ORF">G3A50_21710</name>
</gene>
<dbReference type="EMBL" id="CP048631">
    <property type="protein sequence ID" value="QIB36450.1"/>
    <property type="molecule type" value="Genomic_DNA"/>
</dbReference>
<evidence type="ECO:0000256" key="1">
    <source>
        <dbReference type="SAM" id="MobiDB-lite"/>
    </source>
</evidence>
<keyword evidence="2" id="KW-0614">Plasmid</keyword>
<name>A0A6P1YU80_9HYPH</name>